<evidence type="ECO:0000259" key="2">
    <source>
        <dbReference type="Pfam" id="PF07859"/>
    </source>
</evidence>
<dbReference type="Gene3D" id="3.40.50.1820">
    <property type="entry name" value="alpha/beta hydrolase"/>
    <property type="match status" value="1"/>
</dbReference>
<dbReference type="InterPro" id="IPR013094">
    <property type="entry name" value="AB_hydrolase_3"/>
</dbReference>
<proteinExistence type="predicted"/>
<sequence>MYIADEWLTLEKEVLGKRPLITGSVEQVRAAYQETSEMLAQLFPSPDSYNVVDHKEVTDSGIAIRVYTPEETEPGTSLPHANVIIAQVDFRLAPEYPIPTQVNDCFDAYKWCYVNASKLGGDPKRFFSIGSSLGGTAAVGVALKLIDENLGHMVSGIAVLCPALLHPECVPDEYIAMFKSYEENWTCAPLQDGQSMMLFYGHNNGTIQRANPYAFPCLHPGIPRLPPVYQAICEADPVRDDSTVFRHQLDKCGIRNHFHTYPGMPHYFWLFPQLPSSEMFHRNVVEGVKWVLSQME</sequence>
<dbReference type="InterPro" id="IPR029058">
    <property type="entry name" value="AB_hydrolase_fold"/>
</dbReference>
<dbReference type="AlphaFoldDB" id="A0A4S3JEK3"/>
<name>A0A4S3JEK3_9EURO</name>
<dbReference type="Pfam" id="PF07859">
    <property type="entry name" value="Abhydrolase_3"/>
    <property type="match status" value="1"/>
</dbReference>
<dbReference type="SUPFAM" id="SSF53474">
    <property type="entry name" value="alpha/beta-Hydrolases"/>
    <property type="match status" value="1"/>
</dbReference>
<keyword evidence="1" id="KW-0378">Hydrolase</keyword>
<protein>
    <recommendedName>
        <fullName evidence="2">Alpha/beta hydrolase fold-3 domain-containing protein</fullName>
    </recommendedName>
</protein>
<dbReference type="Proteomes" id="UP000308092">
    <property type="component" value="Unassembled WGS sequence"/>
</dbReference>
<dbReference type="PANTHER" id="PTHR48081:SF8">
    <property type="entry name" value="ALPHA_BETA HYDROLASE FOLD-3 DOMAIN-CONTAINING PROTEIN-RELATED"/>
    <property type="match status" value="1"/>
</dbReference>
<evidence type="ECO:0000256" key="1">
    <source>
        <dbReference type="ARBA" id="ARBA00022801"/>
    </source>
</evidence>
<dbReference type="GO" id="GO:0016787">
    <property type="term" value="F:hydrolase activity"/>
    <property type="evidence" value="ECO:0007669"/>
    <property type="project" value="UniProtKB-KW"/>
</dbReference>
<evidence type="ECO:0000313" key="3">
    <source>
        <dbReference type="EMBL" id="THC93525.1"/>
    </source>
</evidence>
<gene>
    <name evidence="3" type="ORF">EYZ11_006985</name>
</gene>
<evidence type="ECO:0000313" key="4">
    <source>
        <dbReference type="Proteomes" id="UP000308092"/>
    </source>
</evidence>
<feature type="domain" description="Alpha/beta hydrolase fold-3" evidence="2">
    <location>
        <begin position="80"/>
        <end position="269"/>
    </location>
</feature>
<reference evidence="3 4" key="1">
    <citation type="submission" date="2019-03" db="EMBL/GenBank/DDBJ databases">
        <title>The genome sequence of a newly discovered highly antifungal drug resistant Aspergillus species, Aspergillus tanneri NIH 1004.</title>
        <authorList>
            <person name="Mounaud S."/>
            <person name="Singh I."/>
            <person name="Joardar V."/>
            <person name="Pakala S."/>
            <person name="Pakala S."/>
            <person name="Venepally P."/>
            <person name="Hoover J."/>
            <person name="Nierman W."/>
            <person name="Chung J."/>
            <person name="Losada L."/>
        </authorList>
    </citation>
    <scope>NUCLEOTIDE SEQUENCE [LARGE SCALE GENOMIC DNA]</scope>
    <source>
        <strain evidence="3 4">NIH1004</strain>
    </source>
</reference>
<organism evidence="3 4">
    <name type="scientific">Aspergillus tanneri</name>
    <dbReference type="NCBI Taxonomy" id="1220188"/>
    <lineage>
        <taxon>Eukaryota</taxon>
        <taxon>Fungi</taxon>
        <taxon>Dikarya</taxon>
        <taxon>Ascomycota</taxon>
        <taxon>Pezizomycotina</taxon>
        <taxon>Eurotiomycetes</taxon>
        <taxon>Eurotiomycetidae</taxon>
        <taxon>Eurotiales</taxon>
        <taxon>Aspergillaceae</taxon>
        <taxon>Aspergillus</taxon>
        <taxon>Aspergillus subgen. Circumdati</taxon>
    </lineage>
</organism>
<accession>A0A4S3JEK3</accession>
<dbReference type="InterPro" id="IPR050300">
    <property type="entry name" value="GDXG_lipolytic_enzyme"/>
</dbReference>
<dbReference type="EMBL" id="SOSA01000259">
    <property type="protein sequence ID" value="THC93525.1"/>
    <property type="molecule type" value="Genomic_DNA"/>
</dbReference>
<comment type="caution">
    <text evidence="3">The sequence shown here is derived from an EMBL/GenBank/DDBJ whole genome shotgun (WGS) entry which is preliminary data.</text>
</comment>
<dbReference type="STRING" id="1220188.A0A4S3JEK3"/>
<dbReference type="PANTHER" id="PTHR48081">
    <property type="entry name" value="AB HYDROLASE SUPERFAMILY PROTEIN C4A8.06C"/>
    <property type="match status" value="1"/>
</dbReference>
<keyword evidence="4" id="KW-1185">Reference proteome</keyword>
<dbReference type="VEuPathDB" id="FungiDB:EYZ11_006985"/>